<dbReference type="Gene3D" id="1.25.40.10">
    <property type="entry name" value="Tetratricopeptide repeat domain"/>
    <property type="match status" value="1"/>
</dbReference>
<evidence type="ECO:0000256" key="5">
    <source>
        <dbReference type="ARBA" id="ARBA00022777"/>
    </source>
</evidence>
<dbReference type="Gene3D" id="1.10.510.10">
    <property type="entry name" value="Transferase(Phosphotransferase) domain 1"/>
    <property type="match status" value="1"/>
</dbReference>
<evidence type="ECO:0000256" key="6">
    <source>
        <dbReference type="ARBA" id="ARBA00022840"/>
    </source>
</evidence>
<feature type="binding site" evidence="7">
    <location>
        <position position="48"/>
    </location>
    <ligand>
        <name>ATP</name>
        <dbReference type="ChEBI" id="CHEBI:30616"/>
    </ligand>
</feature>
<proteinExistence type="predicted"/>
<keyword evidence="2 9" id="KW-0723">Serine/threonine-protein kinase</keyword>
<keyword evidence="10" id="KW-1185">Reference proteome</keyword>
<dbReference type="PANTHER" id="PTHR43289:SF6">
    <property type="entry name" value="SERINE_THREONINE-PROTEIN KINASE NEKL-3"/>
    <property type="match status" value="1"/>
</dbReference>
<dbReference type="CDD" id="cd14014">
    <property type="entry name" value="STKc_PknB_like"/>
    <property type="match status" value="1"/>
</dbReference>
<dbReference type="SMART" id="SM00220">
    <property type="entry name" value="S_TKc"/>
    <property type="match status" value="1"/>
</dbReference>
<dbReference type="RefSeq" id="WP_231329683.1">
    <property type="nucleotide sequence ID" value="NZ_CP059572.1"/>
</dbReference>
<evidence type="ECO:0000256" key="2">
    <source>
        <dbReference type="ARBA" id="ARBA00022527"/>
    </source>
</evidence>
<dbReference type="GO" id="GO:0004674">
    <property type="term" value="F:protein serine/threonine kinase activity"/>
    <property type="evidence" value="ECO:0007669"/>
    <property type="project" value="UniProtKB-KW"/>
</dbReference>
<keyword evidence="4 7" id="KW-0547">Nucleotide-binding</keyword>
<evidence type="ECO:0000259" key="8">
    <source>
        <dbReference type="PROSITE" id="PS50011"/>
    </source>
</evidence>
<dbReference type="SUPFAM" id="SSF56112">
    <property type="entry name" value="Protein kinase-like (PK-like)"/>
    <property type="match status" value="1"/>
</dbReference>
<evidence type="ECO:0000256" key="3">
    <source>
        <dbReference type="ARBA" id="ARBA00022679"/>
    </source>
</evidence>
<evidence type="ECO:0000313" key="9">
    <source>
        <dbReference type="EMBL" id="QXJ23988.1"/>
    </source>
</evidence>
<gene>
    <name evidence="9" type="ORF">AGRA3207_005230</name>
</gene>
<dbReference type="PROSITE" id="PS50011">
    <property type="entry name" value="PROTEIN_KINASE_DOM"/>
    <property type="match status" value="1"/>
</dbReference>
<evidence type="ECO:0000256" key="4">
    <source>
        <dbReference type="ARBA" id="ARBA00022741"/>
    </source>
</evidence>
<dbReference type="PANTHER" id="PTHR43289">
    <property type="entry name" value="MITOGEN-ACTIVATED PROTEIN KINASE KINASE KINASE 20-RELATED"/>
    <property type="match status" value="1"/>
</dbReference>
<accession>A0ABX8QZD6</accession>
<dbReference type="Proteomes" id="UP001049518">
    <property type="component" value="Chromosome"/>
</dbReference>
<keyword evidence="3" id="KW-0808">Transferase</keyword>
<keyword evidence="5 9" id="KW-0418">Kinase</keyword>
<dbReference type="InterPro" id="IPR011009">
    <property type="entry name" value="Kinase-like_dom_sf"/>
</dbReference>
<evidence type="ECO:0000256" key="7">
    <source>
        <dbReference type="PROSITE-ProRule" id="PRU10141"/>
    </source>
</evidence>
<protein>
    <recommendedName>
        <fullName evidence="1">non-specific serine/threonine protein kinase</fullName>
        <ecNumber evidence="1">2.7.11.1</ecNumber>
    </recommendedName>
</protein>
<organism evidence="9 10">
    <name type="scientific">Actinomadura graeca</name>
    <dbReference type="NCBI Taxonomy" id="2750812"/>
    <lineage>
        <taxon>Bacteria</taxon>
        <taxon>Bacillati</taxon>
        <taxon>Actinomycetota</taxon>
        <taxon>Actinomycetes</taxon>
        <taxon>Streptosporangiales</taxon>
        <taxon>Thermomonosporaceae</taxon>
        <taxon>Actinomadura</taxon>
    </lineage>
</organism>
<sequence length="473" mass="51449">MGVVEAFMVRQGRELGRRYRLDGPLGRGGMGEVWRAVDLRLDRPVAVKLLPLSDDTDPALVARFRREAQLAAGLQHPGITVVHDIDQDGPLLFLVMELLNGRDLRRVLSEHPGGLPLARAVHITAQVASALGAAHARGVVHRDVKPSNLIEADGGWTKICDFGIARFAETSTNLTGGSSLGTPAYMAPEQFEGHAVDGRTDLYSLGCVLYELLTGRPPFPSGKGLSALLYHHLHKTPDDPRMIRPDLPAELCELVLNLLAKRPADRVPDAETVLLRLRPSGAGRASSTSEAPVEEWHRTGLELFGAKDYAGALPFFQSVLAERTRRLGTDHEETLTSCYLVAATLYYLDREVEALPLAEQVLAARIGLLGPEHPTTLNVHHLIAAVRVGLGRTAEALPGLLYVTDGRSRVLGPYHEDAVDSRCLAATCLHLLGRSEHARQLLLEIVGPLLRLFGPDDPRTKQCQETLKDVTAG</sequence>
<dbReference type="Pfam" id="PF13424">
    <property type="entry name" value="TPR_12"/>
    <property type="match status" value="1"/>
</dbReference>
<dbReference type="EMBL" id="CP059572">
    <property type="protein sequence ID" value="QXJ23988.1"/>
    <property type="molecule type" value="Genomic_DNA"/>
</dbReference>
<dbReference type="InterPro" id="IPR017441">
    <property type="entry name" value="Protein_kinase_ATP_BS"/>
</dbReference>
<dbReference type="Gene3D" id="3.30.200.20">
    <property type="entry name" value="Phosphorylase Kinase, domain 1"/>
    <property type="match status" value="1"/>
</dbReference>
<dbReference type="EC" id="2.7.11.1" evidence="1"/>
<dbReference type="SUPFAM" id="SSF48452">
    <property type="entry name" value="TPR-like"/>
    <property type="match status" value="1"/>
</dbReference>
<feature type="domain" description="Protein kinase" evidence="8">
    <location>
        <begin position="19"/>
        <end position="281"/>
    </location>
</feature>
<dbReference type="InterPro" id="IPR000719">
    <property type="entry name" value="Prot_kinase_dom"/>
</dbReference>
<reference evidence="9" key="1">
    <citation type="submission" date="2020-07" db="EMBL/GenBank/DDBJ databases">
        <authorList>
            <person name="Tarantini F.S."/>
            <person name="Hong K.W."/>
            <person name="Chan K.G."/>
        </authorList>
    </citation>
    <scope>NUCLEOTIDE SEQUENCE</scope>
    <source>
        <strain evidence="9">32-07</strain>
    </source>
</reference>
<dbReference type="Pfam" id="PF00069">
    <property type="entry name" value="Pkinase"/>
    <property type="match status" value="1"/>
</dbReference>
<name>A0ABX8QZD6_9ACTN</name>
<dbReference type="InterPro" id="IPR011990">
    <property type="entry name" value="TPR-like_helical_dom_sf"/>
</dbReference>
<evidence type="ECO:0000256" key="1">
    <source>
        <dbReference type="ARBA" id="ARBA00012513"/>
    </source>
</evidence>
<evidence type="ECO:0000313" key="10">
    <source>
        <dbReference type="Proteomes" id="UP001049518"/>
    </source>
</evidence>
<keyword evidence="6 7" id="KW-0067">ATP-binding</keyword>
<dbReference type="PROSITE" id="PS00107">
    <property type="entry name" value="PROTEIN_KINASE_ATP"/>
    <property type="match status" value="1"/>
</dbReference>